<proteinExistence type="inferred from homology"/>
<name>A0ABV0F4C5_9ENTE</name>
<reference evidence="6" key="2">
    <citation type="submission" date="2024-02" db="EMBL/GenBank/DDBJ databases">
        <title>The Genome Sequence of Enterococcus diestrammenae JM9A.</title>
        <authorList>
            <person name="Earl A."/>
            <person name="Manson A."/>
            <person name="Gilmore M."/>
            <person name="Sanders J."/>
            <person name="Shea T."/>
            <person name="Howe W."/>
            <person name="Livny J."/>
            <person name="Cuomo C."/>
            <person name="Neafsey D."/>
            <person name="Birren B."/>
        </authorList>
    </citation>
    <scope>NUCLEOTIDE SEQUENCE</scope>
    <source>
        <strain evidence="6">JM9A</strain>
    </source>
</reference>
<dbReference type="PROSITE" id="PS50931">
    <property type="entry name" value="HTH_LYSR"/>
    <property type="match status" value="1"/>
</dbReference>
<reference evidence="6" key="1">
    <citation type="submission" date="2016-06" db="EMBL/GenBank/DDBJ databases">
        <authorList>
            <person name="Van Tyne D."/>
        </authorList>
    </citation>
    <scope>NUCLEOTIDE SEQUENCE</scope>
    <source>
        <strain evidence="6">JM9A</strain>
    </source>
</reference>
<evidence type="ECO:0000313" key="6">
    <source>
        <dbReference type="EMBL" id="MEO1782910.1"/>
    </source>
</evidence>
<dbReference type="Gene3D" id="1.10.10.10">
    <property type="entry name" value="Winged helix-like DNA-binding domain superfamily/Winged helix DNA-binding domain"/>
    <property type="match status" value="1"/>
</dbReference>
<evidence type="ECO:0000256" key="4">
    <source>
        <dbReference type="ARBA" id="ARBA00023163"/>
    </source>
</evidence>
<feature type="domain" description="HTH lysR-type" evidence="5">
    <location>
        <begin position="1"/>
        <end position="58"/>
    </location>
</feature>
<keyword evidence="3" id="KW-0238">DNA-binding</keyword>
<protein>
    <recommendedName>
        <fullName evidence="5">HTH lysR-type domain-containing protein</fullName>
    </recommendedName>
</protein>
<dbReference type="SUPFAM" id="SSF46785">
    <property type="entry name" value="Winged helix' DNA-binding domain"/>
    <property type="match status" value="1"/>
</dbReference>
<sequence length="240" mass="27392">MLDYHYLTFLTVCETLNYTEAARRLNLTQPAVSKHIAQLQEELGVTLLEYKQKRLYLTEAGQYLYKLVAHMKKEGDLGLSSIFDDDRPLPISLACTFTIGNFLIAQPLMELLQRFPNTQLNLVVENTRTLLRDLSLDQVDCAFVEGHFDHKQYQHRLYRREPLVAVAAPTHPLVGQEKVSWEDLRDHQLITREIGSGLGRLVEDLLSAHNLSLSDLNTSHIGNYQVIKEFVMNGLGVAFI</sequence>
<dbReference type="PRINTS" id="PR00039">
    <property type="entry name" value="HTHLYSR"/>
</dbReference>
<evidence type="ECO:0000256" key="1">
    <source>
        <dbReference type="ARBA" id="ARBA00009437"/>
    </source>
</evidence>
<dbReference type="EMBL" id="MAEI02000001">
    <property type="protein sequence ID" value="MEO1782910.1"/>
    <property type="molecule type" value="Genomic_DNA"/>
</dbReference>
<dbReference type="RefSeq" id="WP_161869873.1">
    <property type="nucleotide sequence ID" value="NZ_MAEI02000001.1"/>
</dbReference>
<evidence type="ECO:0000256" key="3">
    <source>
        <dbReference type="ARBA" id="ARBA00023125"/>
    </source>
</evidence>
<dbReference type="Gene3D" id="3.40.190.10">
    <property type="entry name" value="Periplasmic binding protein-like II"/>
    <property type="match status" value="2"/>
</dbReference>
<evidence type="ECO:0000259" key="5">
    <source>
        <dbReference type="PROSITE" id="PS50931"/>
    </source>
</evidence>
<dbReference type="InterPro" id="IPR000847">
    <property type="entry name" value="LysR_HTH_N"/>
</dbReference>
<keyword evidence="2" id="KW-0805">Transcription regulation</keyword>
<keyword evidence="7" id="KW-1185">Reference proteome</keyword>
<evidence type="ECO:0000256" key="2">
    <source>
        <dbReference type="ARBA" id="ARBA00023015"/>
    </source>
</evidence>
<dbReference type="InterPro" id="IPR036388">
    <property type="entry name" value="WH-like_DNA-bd_sf"/>
</dbReference>
<organism evidence="6 7">
    <name type="scientific">Enterococcus diestrammenae</name>
    <dbReference type="NCBI Taxonomy" id="1155073"/>
    <lineage>
        <taxon>Bacteria</taxon>
        <taxon>Bacillati</taxon>
        <taxon>Bacillota</taxon>
        <taxon>Bacilli</taxon>
        <taxon>Lactobacillales</taxon>
        <taxon>Enterococcaceae</taxon>
        <taxon>Enterococcus</taxon>
    </lineage>
</organism>
<dbReference type="Pfam" id="PF00126">
    <property type="entry name" value="HTH_1"/>
    <property type="match status" value="1"/>
</dbReference>
<dbReference type="Proteomes" id="UP001429357">
    <property type="component" value="Unassembled WGS sequence"/>
</dbReference>
<dbReference type="PANTHER" id="PTHR30126">
    <property type="entry name" value="HTH-TYPE TRANSCRIPTIONAL REGULATOR"/>
    <property type="match status" value="1"/>
</dbReference>
<dbReference type="Pfam" id="PF03466">
    <property type="entry name" value="LysR_substrate"/>
    <property type="match status" value="1"/>
</dbReference>
<gene>
    <name evidence="6" type="ORF">BAU18_002527</name>
</gene>
<dbReference type="InterPro" id="IPR005119">
    <property type="entry name" value="LysR_subst-bd"/>
</dbReference>
<comment type="similarity">
    <text evidence="1">Belongs to the LysR transcriptional regulatory family.</text>
</comment>
<dbReference type="SUPFAM" id="SSF53850">
    <property type="entry name" value="Periplasmic binding protein-like II"/>
    <property type="match status" value="1"/>
</dbReference>
<dbReference type="PANTHER" id="PTHR30126:SF40">
    <property type="entry name" value="HTH-TYPE TRANSCRIPTIONAL REGULATOR GLTR"/>
    <property type="match status" value="1"/>
</dbReference>
<evidence type="ECO:0000313" key="7">
    <source>
        <dbReference type="Proteomes" id="UP001429357"/>
    </source>
</evidence>
<comment type="caution">
    <text evidence="6">The sequence shown here is derived from an EMBL/GenBank/DDBJ whole genome shotgun (WGS) entry which is preliminary data.</text>
</comment>
<dbReference type="InterPro" id="IPR036390">
    <property type="entry name" value="WH_DNA-bd_sf"/>
</dbReference>
<accession>A0ABV0F4C5</accession>
<keyword evidence="4" id="KW-0804">Transcription</keyword>